<accession>A0A146K642</accession>
<keyword evidence="1" id="KW-0808">Transferase</keyword>
<dbReference type="AlphaFoldDB" id="A0A146K642"/>
<dbReference type="InterPro" id="IPR002495">
    <property type="entry name" value="Glyco_trans_8"/>
</dbReference>
<gene>
    <name evidence="1" type="ORF">TPC1_17037</name>
</gene>
<protein>
    <submittedName>
        <fullName evidence="1">Glycosyl transferase family 8 protein</fullName>
    </submittedName>
</protein>
<sequence>SQKAAKEERPLFPTTSKHAICQLIMNSDKYVLSSIALIESIQQFFNPDFVLFVNNISEHAKNALKKLKNTIIIDVELIDYPVDANIWPRFKNNYTWLSTCFTKFYTFSLTNYEKVLFLDSDMLCLQNFQQLFSLSTPAGCLVSKQKAGFQTGAILGHYETLEALQSGYGISGACFMVSPQSDDFARLLKRIQLRCELVKNYKEDFKSMCDGVTADLSFQERQRFERVTFNAGPDEQLLTYFYFGKWINISRQYCCVPWLVGKFQSGQFPIQYLNGINKQQSYMISDQLDFEGSYDEKQRRKIFLIHYVAEKPWEKIGQKMWPDCKLFFDQLAKFEDQEYVQEVFGDISKFEYTSQQEADFIWENDYRRKFDK</sequence>
<dbReference type="PANTHER" id="PTHR11183">
    <property type="entry name" value="GLYCOGENIN SUBFAMILY MEMBER"/>
    <property type="match status" value="1"/>
</dbReference>
<dbReference type="InterPro" id="IPR050587">
    <property type="entry name" value="GNT1/Glycosyltrans_8"/>
</dbReference>
<feature type="non-terminal residue" evidence="1">
    <location>
        <position position="1"/>
    </location>
</feature>
<reference evidence="1" key="1">
    <citation type="submission" date="2015-07" db="EMBL/GenBank/DDBJ databases">
        <title>Adaptation to a free-living lifestyle via gene acquisitions in the diplomonad Trepomonas sp. PC1.</title>
        <authorList>
            <person name="Xu F."/>
            <person name="Jerlstrom-Hultqvist J."/>
            <person name="Kolisko M."/>
            <person name="Simpson A.G.B."/>
            <person name="Roger A.J."/>
            <person name="Svard S.G."/>
            <person name="Andersson J.O."/>
        </authorList>
    </citation>
    <scope>NUCLEOTIDE SEQUENCE</scope>
    <source>
        <strain evidence="1">PC1</strain>
    </source>
</reference>
<dbReference type="Pfam" id="PF01501">
    <property type="entry name" value="Glyco_transf_8"/>
    <property type="match status" value="1"/>
</dbReference>
<evidence type="ECO:0000313" key="1">
    <source>
        <dbReference type="EMBL" id="JAP91374.1"/>
    </source>
</evidence>
<name>A0A146K642_9EUKA</name>
<dbReference type="GO" id="GO:0016757">
    <property type="term" value="F:glycosyltransferase activity"/>
    <property type="evidence" value="ECO:0007669"/>
    <property type="project" value="InterPro"/>
</dbReference>
<dbReference type="InterPro" id="IPR029044">
    <property type="entry name" value="Nucleotide-diphossugar_trans"/>
</dbReference>
<dbReference type="EMBL" id="GDID01005232">
    <property type="protein sequence ID" value="JAP91374.1"/>
    <property type="molecule type" value="Transcribed_RNA"/>
</dbReference>
<organism evidence="1">
    <name type="scientific">Trepomonas sp. PC1</name>
    <dbReference type="NCBI Taxonomy" id="1076344"/>
    <lineage>
        <taxon>Eukaryota</taxon>
        <taxon>Metamonada</taxon>
        <taxon>Diplomonadida</taxon>
        <taxon>Hexamitidae</taxon>
        <taxon>Hexamitinae</taxon>
        <taxon>Trepomonas</taxon>
    </lineage>
</organism>
<dbReference type="SUPFAM" id="SSF53448">
    <property type="entry name" value="Nucleotide-diphospho-sugar transferases"/>
    <property type="match status" value="1"/>
</dbReference>
<dbReference type="Gene3D" id="3.90.550.10">
    <property type="entry name" value="Spore Coat Polysaccharide Biosynthesis Protein SpsA, Chain A"/>
    <property type="match status" value="1"/>
</dbReference>
<proteinExistence type="predicted"/>